<feature type="region of interest" description="Disordered" evidence="1">
    <location>
        <begin position="42"/>
        <end position="103"/>
    </location>
</feature>
<protein>
    <recommendedName>
        <fullName evidence="4">Protein FAM104A</fullName>
    </recommendedName>
</protein>
<evidence type="ECO:0000256" key="1">
    <source>
        <dbReference type="SAM" id="MobiDB-lite"/>
    </source>
</evidence>
<evidence type="ECO:0008006" key="4">
    <source>
        <dbReference type="Google" id="ProtNLM"/>
    </source>
</evidence>
<accession>A0A5A9N7D3</accession>
<proteinExistence type="predicted"/>
<evidence type="ECO:0000313" key="2">
    <source>
        <dbReference type="EMBL" id="KAA0705213.1"/>
    </source>
</evidence>
<evidence type="ECO:0000313" key="3">
    <source>
        <dbReference type="Proteomes" id="UP000324632"/>
    </source>
</evidence>
<dbReference type="AlphaFoldDB" id="A0A5A9N7D3"/>
<reference evidence="2 3" key="1">
    <citation type="journal article" date="2019" name="Mol. Ecol. Resour.">
        <title>Chromosome-level genome assembly of Triplophysa tibetana, a fish adapted to the harsh high-altitude environment of the Tibetan Plateau.</title>
        <authorList>
            <person name="Yang X."/>
            <person name="Liu H."/>
            <person name="Ma Z."/>
            <person name="Zou Y."/>
            <person name="Zou M."/>
            <person name="Mao Y."/>
            <person name="Li X."/>
            <person name="Wang H."/>
            <person name="Chen T."/>
            <person name="Wang W."/>
            <person name="Yang R."/>
        </authorList>
    </citation>
    <scope>NUCLEOTIDE SEQUENCE [LARGE SCALE GENOMIC DNA]</scope>
    <source>
        <strain evidence="2">TTIB1903HZAU</strain>
        <tissue evidence="2">Muscle</tissue>
    </source>
</reference>
<dbReference type="EMBL" id="SOYY01000021">
    <property type="protein sequence ID" value="KAA0705213.1"/>
    <property type="molecule type" value="Genomic_DNA"/>
</dbReference>
<dbReference type="InterPro" id="IPR029222">
    <property type="entry name" value="VCF1/2-like"/>
</dbReference>
<gene>
    <name evidence="2" type="ORF">E1301_Tti017798</name>
</gene>
<dbReference type="Proteomes" id="UP000324632">
    <property type="component" value="Chromosome 21"/>
</dbReference>
<organism evidence="2 3">
    <name type="scientific">Triplophysa tibetana</name>
    <dbReference type="NCBI Taxonomy" id="1572043"/>
    <lineage>
        <taxon>Eukaryota</taxon>
        <taxon>Metazoa</taxon>
        <taxon>Chordata</taxon>
        <taxon>Craniata</taxon>
        <taxon>Vertebrata</taxon>
        <taxon>Euteleostomi</taxon>
        <taxon>Actinopterygii</taxon>
        <taxon>Neopterygii</taxon>
        <taxon>Teleostei</taxon>
        <taxon>Ostariophysi</taxon>
        <taxon>Cypriniformes</taxon>
        <taxon>Nemacheilidae</taxon>
        <taxon>Triplophysa</taxon>
    </lineage>
</organism>
<comment type="caution">
    <text evidence="2">The sequence shown here is derived from an EMBL/GenBank/DDBJ whole genome shotgun (WGS) entry which is preliminary data.</text>
</comment>
<dbReference type="PANTHER" id="PTHR34763">
    <property type="entry name" value="PROTEIN FAM104A"/>
    <property type="match status" value="1"/>
</dbReference>
<sequence>MFLQEADFMNVMNMILYRKRQRAEGYDEDVLMPQAKRLSSALKTSEAARESWESESSSSECSWMSSPEHAAGSSSSSGADVLGPHSGLGPCSPPSASMQPDPVRLLSYQHINSVLREAHFNSLQSRAHSKHS</sequence>
<dbReference type="Pfam" id="PF15434">
    <property type="entry name" value="FAM104"/>
    <property type="match status" value="1"/>
</dbReference>
<dbReference type="PANTHER" id="PTHR34763:SF1">
    <property type="entry name" value="PROTEIN FAM104A"/>
    <property type="match status" value="1"/>
</dbReference>
<keyword evidence="3" id="KW-1185">Reference proteome</keyword>
<feature type="compositionally biased region" description="Low complexity" evidence="1">
    <location>
        <begin position="54"/>
        <end position="79"/>
    </location>
</feature>
<name>A0A5A9N7D3_9TELE</name>